<feature type="binding site" evidence="3">
    <location>
        <position position="7"/>
    </location>
    <ligand>
        <name>a divalent metal cation</name>
        <dbReference type="ChEBI" id="CHEBI:60240"/>
        <label>1</label>
    </ligand>
</feature>
<reference evidence="6" key="1">
    <citation type="submission" date="2017-04" db="EMBL/GenBank/DDBJ databases">
        <authorList>
            <person name="Varghese N."/>
            <person name="Submissions S."/>
        </authorList>
    </citation>
    <scope>NUCLEOTIDE SEQUENCE [LARGE SCALE GENOMIC DNA]</scope>
    <source>
        <strain evidence="6">DSM 23072</strain>
    </source>
</reference>
<accession>A0A1W1UGA3</accession>
<protein>
    <submittedName>
        <fullName evidence="5">Phosphotriesterase-related protein</fullName>
    </submittedName>
</protein>
<dbReference type="PANTHER" id="PTHR10819:SF3">
    <property type="entry name" value="PHOSPHOTRIESTERASE-RELATED PROTEIN"/>
    <property type="match status" value="1"/>
</dbReference>
<evidence type="ECO:0000256" key="4">
    <source>
        <dbReference type="PROSITE-ProRule" id="PRU00679"/>
    </source>
</evidence>
<sequence length="295" mass="32728">MAYTLMHEHIYLDLSKVKNDDDCLLDCFELMVAEFRQLAALGVQRIVDVTNIGMGRNIDYAAQIQQTSGIEIVSATGCYKEPFLPDWFYQQSAEQIAQRFIDEIETGIENSGRKAAIIGEVGSGFDGISAVEQKLLHAAALAANATGKYITTHTSLGRFGEQQLDLLAQHGVSAEKVIIGHTDLAGDYDYLMRLLDRGAIVEFDTIGKLGYQPDELRADLFSRAVKCGFRQQLLLSLDITRKSHLHANGGIGYRYLFDTFLPMLFQRGVSQHDIDIILSHNPNRILGAAACQSIR</sequence>
<proteinExistence type="inferred from homology"/>
<evidence type="ECO:0000313" key="5">
    <source>
        <dbReference type="EMBL" id="SMB80148.1"/>
    </source>
</evidence>
<evidence type="ECO:0000256" key="2">
    <source>
        <dbReference type="ARBA" id="ARBA00022801"/>
    </source>
</evidence>
<dbReference type="EMBL" id="FWWV01000002">
    <property type="protein sequence ID" value="SMB80148.1"/>
    <property type="molecule type" value="Genomic_DNA"/>
</dbReference>
<gene>
    <name evidence="5" type="ORF">SAMN05660772_00551</name>
</gene>
<name>A0A1W1UGA3_9PAST</name>
<evidence type="ECO:0000313" key="6">
    <source>
        <dbReference type="Proteomes" id="UP000192408"/>
    </source>
</evidence>
<dbReference type="GO" id="GO:0016787">
    <property type="term" value="F:hydrolase activity"/>
    <property type="evidence" value="ECO:0007669"/>
    <property type="project" value="UniProtKB-KW"/>
</dbReference>
<keyword evidence="1 3" id="KW-0479">Metal-binding</keyword>
<feature type="binding site" evidence="3">
    <location>
        <position position="181"/>
    </location>
    <ligand>
        <name>a divalent metal cation</name>
        <dbReference type="ChEBI" id="CHEBI:60240"/>
        <label>2</label>
    </ligand>
</feature>
<dbReference type="InterPro" id="IPR001559">
    <property type="entry name" value="Phosphotriesterase"/>
</dbReference>
<comment type="caution">
    <text evidence="4">Lacks conserved residue(s) required for the propagation of feature annotation.</text>
</comment>
<evidence type="ECO:0000256" key="3">
    <source>
        <dbReference type="PIRSR" id="PIRSR601559-52"/>
    </source>
</evidence>
<dbReference type="Proteomes" id="UP000192408">
    <property type="component" value="Unassembled WGS sequence"/>
</dbReference>
<dbReference type="PIRSF" id="PIRSF016839">
    <property type="entry name" value="PhP"/>
    <property type="match status" value="1"/>
</dbReference>
<keyword evidence="6" id="KW-1185">Reference proteome</keyword>
<dbReference type="AlphaFoldDB" id="A0A1W1UGA3"/>
<dbReference type="PROSITE" id="PS51347">
    <property type="entry name" value="PHOSPHOTRIESTERASE_2"/>
    <property type="match status" value="1"/>
</dbReference>
<dbReference type="Pfam" id="PF02126">
    <property type="entry name" value="PTE"/>
    <property type="match status" value="1"/>
</dbReference>
<feature type="binding site" evidence="3">
    <location>
        <position position="120"/>
    </location>
    <ligand>
        <name>a divalent metal cation</name>
        <dbReference type="ChEBI" id="CHEBI:60240"/>
        <label>1</label>
    </ligand>
</feature>
<dbReference type="Gene3D" id="3.20.20.140">
    <property type="entry name" value="Metal-dependent hydrolases"/>
    <property type="match status" value="1"/>
</dbReference>
<dbReference type="InterPro" id="IPR032466">
    <property type="entry name" value="Metal_Hydrolase"/>
</dbReference>
<evidence type="ECO:0000256" key="1">
    <source>
        <dbReference type="ARBA" id="ARBA00022723"/>
    </source>
</evidence>
<dbReference type="SUPFAM" id="SSF51556">
    <property type="entry name" value="Metallo-dependent hydrolases"/>
    <property type="match status" value="1"/>
</dbReference>
<comment type="similarity">
    <text evidence="4">Belongs to the metallo-dependent hydrolases superfamily. Phosphotriesterase family.</text>
</comment>
<dbReference type="RefSeq" id="WP_084255878.1">
    <property type="nucleotide sequence ID" value="NZ_FWWV01000002.1"/>
</dbReference>
<comment type="cofactor">
    <cofactor evidence="3">
        <name>a divalent metal cation</name>
        <dbReference type="ChEBI" id="CHEBI:60240"/>
    </cofactor>
    <text evidence="3">Binds 2 divalent metal cations per subunit.</text>
</comment>
<dbReference type="PANTHER" id="PTHR10819">
    <property type="entry name" value="PHOSPHOTRIESTERASE-RELATED"/>
    <property type="match status" value="1"/>
</dbReference>
<feature type="binding site" evidence="3">
    <location>
        <position position="238"/>
    </location>
    <ligand>
        <name>a divalent metal cation</name>
        <dbReference type="ChEBI" id="CHEBI:60240"/>
        <label>1</label>
    </ligand>
</feature>
<feature type="binding site" evidence="3">
    <location>
        <position position="9"/>
    </location>
    <ligand>
        <name>a divalent metal cation</name>
        <dbReference type="ChEBI" id="CHEBI:60240"/>
        <label>1</label>
    </ligand>
</feature>
<dbReference type="STRING" id="1122938.SAMN05660772_00551"/>
<feature type="binding site" evidence="3">
    <location>
        <position position="153"/>
    </location>
    <ligand>
        <name>a divalent metal cation</name>
        <dbReference type="ChEBI" id="CHEBI:60240"/>
        <label>2</label>
    </ligand>
</feature>
<organism evidence="5 6">
    <name type="scientific">Pasteurella testudinis DSM 23072</name>
    <dbReference type="NCBI Taxonomy" id="1122938"/>
    <lineage>
        <taxon>Bacteria</taxon>
        <taxon>Pseudomonadati</taxon>
        <taxon>Pseudomonadota</taxon>
        <taxon>Gammaproteobacteria</taxon>
        <taxon>Pasteurellales</taxon>
        <taxon>Pasteurellaceae</taxon>
        <taxon>Pasteurella</taxon>
    </lineage>
</organism>
<keyword evidence="2" id="KW-0378">Hydrolase</keyword>
<feature type="binding site" evidence="3">
    <location>
        <position position="120"/>
    </location>
    <ligand>
        <name>a divalent metal cation</name>
        <dbReference type="ChEBI" id="CHEBI:60240"/>
        <label>2</label>
    </ligand>
</feature>
<dbReference type="GO" id="GO:0008270">
    <property type="term" value="F:zinc ion binding"/>
    <property type="evidence" value="ECO:0007669"/>
    <property type="project" value="InterPro"/>
</dbReference>